<comment type="function">
    <text evidence="5">Involved in the organization of myofibers. Together with KRT8, helps to link the contractile apparatus to dystrophin at the costameres of striated muscle.</text>
</comment>
<evidence type="ECO:0000256" key="7">
    <source>
        <dbReference type="ARBA" id="ARBA00041710"/>
    </source>
</evidence>
<evidence type="ECO:0000259" key="10">
    <source>
        <dbReference type="PROSITE" id="PS51842"/>
    </source>
</evidence>
<gene>
    <name evidence="11" type="ORF">Cadr_000029703</name>
</gene>
<name>A0A5N4CAY7_CAMDR</name>
<dbReference type="GO" id="GO:0045109">
    <property type="term" value="P:intermediate filament organization"/>
    <property type="evidence" value="ECO:0007669"/>
    <property type="project" value="TreeGrafter"/>
</dbReference>
<dbReference type="InterPro" id="IPR039008">
    <property type="entry name" value="IF_rod_dom"/>
</dbReference>
<dbReference type="Gene3D" id="1.20.5.500">
    <property type="entry name" value="Single helix bin"/>
    <property type="match status" value="1"/>
</dbReference>
<proteinExistence type="predicted"/>
<dbReference type="InterPro" id="IPR002957">
    <property type="entry name" value="Keratin_I"/>
</dbReference>
<comment type="caution">
    <text evidence="11">The sequence shown here is derived from an EMBL/GenBank/DDBJ whole genome shotgun (WGS) entry which is preliminary data.</text>
</comment>
<evidence type="ECO:0000256" key="3">
    <source>
        <dbReference type="ARBA" id="ARBA00022754"/>
    </source>
</evidence>
<feature type="coiled-coil region" evidence="9">
    <location>
        <begin position="130"/>
        <end position="168"/>
    </location>
</feature>
<dbReference type="GO" id="GO:0005882">
    <property type="term" value="C:intermediate filament"/>
    <property type="evidence" value="ECO:0007669"/>
    <property type="project" value="UniProtKB-KW"/>
</dbReference>
<evidence type="ECO:0000313" key="12">
    <source>
        <dbReference type="Proteomes" id="UP000299084"/>
    </source>
</evidence>
<dbReference type="EMBL" id="JWIN03000031">
    <property type="protein sequence ID" value="KAB1256027.1"/>
    <property type="molecule type" value="Genomic_DNA"/>
</dbReference>
<evidence type="ECO:0000256" key="8">
    <source>
        <dbReference type="ARBA" id="ARBA00042489"/>
    </source>
</evidence>
<dbReference type="SUPFAM" id="SSF64593">
    <property type="entry name" value="Intermediate filament protein, coiled coil region"/>
    <property type="match status" value="2"/>
</dbReference>
<dbReference type="PANTHER" id="PTHR23239:SF14">
    <property type="entry name" value="KERATIN, TYPE I CYTOSKELETAL 19"/>
    <property type="match status" value="1"/>
</dbReference>
<evidence type="ECO:0000256" key="4">
    <source>
        <dbReference type="ARBA" id="ARBA00023054"/>
    </source>
</evidence>
<evidence type="ECO:0000313" key="11">
    <source>
        <dbReference type="EMBL" id="KAB1256027.1"/>
    </source>
</evidence>
<dbReference type="Gene3D" id="1.20.5.1160">
    <property type="entry name" value="Vasodilator-stimulated phosphoprotein"/>
    <property type="match status" value="2"/>
</dbReference>
<keyword evidence="4 9" id="KW-0175">Coiled coil</keyword>
<feature type="domain" description="IF rod" evidence="10">
    <location>
        <begin position="33"/>
        <end position="305"/>
    </location>
</feature>
<dbReference type="GO" id="GO:0005198">
    <property type="term" value="F:structural molecule activity"/>
    <property type="evidence" value="ECO:0007669"/>
    <property type="project" value="InterPro"/>
</dbReference>
<keyword evidence="1" id="KW-0597">Phosphoprotein</keyword>
<evidence type="ECO:0000256" key="2">
    <source>
        <dbReference type="ARBA" id="ARBA00022744"/>
    </source>
</evidence>
<dbReference type="PANTHER" id="PTHR23239">
    <property type="entry name" value="INTERMEDIATE FILAMENT"/>
    <property type="match status" value="1"/>
</dbReference>
<reference evidence="11 12" key="1">
    <citation type="journal article" date="2019" name="Mol. Ecol. Resour.">
        <title>Improving Illumina assemblies with Hi-C and long reads: an example with the North African dromedary.</title>
        <authorList>
            <person name="Elbers J.P."/>
            <person name="Rogers M.F."/>
            <person name="Perelman P.L."/>
            <person name="Proskuryakova A.A."/>
            <person name="Serdyukova N.A."/>
            <person name="Johnson W.E."/>
            <person name="Horin P."/>
            <person name="Corander J."/>
            <person name="Murphy D."/>
            <person name="Burger P.A."/>
        </authorList>
    </citation>
    <scope>NUCLEOTIDE SEQUENCE [LARGE SCALE GENOMIC DNA]</scope>
    <source>
        <strain evidence="11">Drom800</strain>
        <tissue evidence="11">Blood</tissue>
    </source>
</reference>
<keyword evidence="3" id="KW-0403">Intermediate filament</keyword>
<accession>A0A5N4CAY7</accession>
<evidence type="ECO:0000256" key="1">
    <source>
        <dbReference type="ARBA" id="ARBA00022553"/>
    </source>
</evidence>
<evidence type="ECO:0000256" key="5">
    <source>
        <dbReference type="ARBA" id="ARBA00037562"/>
    </source>
</evidence>
<sequence>MATGRLPRPSSGGHGAGYAGPLAGSDGLLAGKEKETMQNLNGRLASYLHKVCALETASGDLEVKMRDWYREQRPGPARDYSHYLRTIEDLRDKIPGATVENSKVVLQIDNARLAAGDFPTKFEMEQALARADLQMQIGGLKEELACLKKNHEEEVSVLRGQVTAEKNRKDAEAWFTSQTEELNKEVAGHTEQLQISKTDATKLRRTLQGLKMELQPQLSVEAAVDGPLAETEARIAAQPAQIQALISGLEAQLSDVRADMSGRTSRTRSTSSSWTSTIKLQSKSENLACALLENDDLGLALKSSD</sequence>
<dbReference type="Pfam" id="PF00038">
    <property type="entry name" value="Filament"/>
    <property type="match status" value="2"/>
</dbReference>
<evidence type="ECO:0000256" key="9">
    <source>
        <dbReference type="SAM" id="Coils"/>
    </source>
</evidence>
<dbReference type="Proteomes" id="UP000299084">
    <property type="component" value="Unassembled WGS sequence"/>
</dbReference>
<dbReference type="GO" id="GO:0030855">
    <property type="term" value="P:epithelial cell differentiation"/>
    <property type="evidence" value="ECO:0007669"/>
    <property type="project" value="TreeGrafter"/>
</dbReference>
<dbReference type="AlphaFoldDB" id="A0A5N4CAY7"/>
<evidence type="ECO:0000256" key="6">
    <source>
        <dbReference type="ARBA" id="ARBA00040324"/>
    </source>
</evidence>
<protein>
    <recommendedName>
        <fullName evidence="6">Keratin, type I cytoskeletal 19</fullName>
    </recommendedName>
    <alternativeName>
        <fullName evidence="7">Cytokeratin-19</fullName>
    </alternativeName>
    <alternativeName>
        <fullName evidence="8">Keratin-19</fullName>
    </alternativeName>
</protein>
<keyword evidence="12" id="KW-1185">Reference proteome</keyword>
<organism evidence="11 12">
    <name type="scientific">Camelus dromedarius</name>
    <name type="common">Dromedary</name>
    <name type="synonym">Arabian camel</name>
    <dbReference type="NCBI Taxonomy" id="9838"/>
    <lineage>
        <taxon>Eukaryota</taxon>
        <taxon>Metazoa</taxon>
        <taxon>Chordata</taxon>
        <taxon>Craniata</taxon>
        <taxon>Vertebrata</taxon>
        <taxon>Euteleostomi</taxon>
        <taxon>Mammalia</taxon>
        <taxon>Eutheria</taxon>
        <taxon>Laurasiatheria</taxon>
        <taxon>Artiodactyla</taxon>
        <taxon>Tylopoda</taxon>
        <taxon>Camelidae</taxon>
        <taxon>Camelus</taxon>
    </lineage>
</organism>
<keyword evidence="2" id="KW-0416">Keratin</keyword>
<dbReference type="SMART" id="SM01391">
    <property type="entry name" value="Filament"/>
    <property type="match status" value="1"/>
</dbReference>
<dbReference type="PROSITE" id="PS51842">
    <property type="entry name" value="IF_ROD_2"/>
    <property type="match status" value="1"/>
</dbReference>